<evidence type="ECO:0000313" key="1">
    <source>
        <dbReference type="EMBL" id="QDZ06417.1"/>
    </source>
</evidence>
<gene>
    <name evidence="1" type="ORF">FPZ24_02110</name>
</gene>
<organism evidence="1 2">
    <name type="scientific">Sphingomonas panacisoli</name>
    <dbReference type="NCBI Taxonomy" id="1813879"/>
    <lineage>
        <taxon>Bacteria</taxon>
        <taxon>Pseudomonadati</taxon>
        <taxon>Pseudomonadota</taxon>
        <taxon>Alphaproteobacteria</taxon>
        <taxon>Sphingomonadales</taxon>
        <taxon>Sphingomonadaceae</taxon>
        <taxon>Sphingomonas</taxon>
    </lineage>
</organism>
<dbReference type="Proteomes" id="UP000315673">
    <property type="component" value="Chromosome"/>
</dbReference>
<keyword evidence="2" id="KW-1185">Reference proteome</keyword>
<dbReference type="EMBL" id="CP042306">
    <property type="protein sequence ID" value="QDZ06417.1"/>
    <property type="molecule type" value="Genomic_DNA"/>
</dbReference>
<dbReference type="RefSeq" id="WP_146569501.1">
    <property type="nucleotide sequence ID" value="NZ_CP042306.1"/>
</dbReference>
<name>A0A5B8LE64_9SPHN</name>
<reference evidence="1 2" key="1">
    <citation type="submission" date="2019-07" db="EMBL/GenBank/DDBJ databases">
        <title>Full genome sequence of Sphingomonas sp. 4R-6-7(HKS19).</title>
        <authorList>
            <person name="Im W.-T."/>
        </authorList>
    </citation>
    <scope>NUCLEOTIDE SEQUENCE [LARGE SCALE GENOMIC DNA]</scope>
    <source>
        <strain evidence="1 2">HKS19</strain>
    </source>
</reference>
<proteinExistence type="predicted"/>
<evidence type="ECO:0000313" key="2">
    <source>
        <dbReference type="Proteomes" id="UP000315673"/>
    </source>
</evidence>
<protein>
    <submittedName>
        <fullName evidence="1">Uncharacterized protein</fullName>
    </submittedName>
</protein>
<accession>A0A5B8LE64</accession>
<dbReference type="AlphaFoldDB" id="A0A5B8LE64"/>
<sequence>MDKGDISFMYINALSASLSQKRFQLGRENHNPCSPPIWICMAKLTYLRRLLAIGGENRITTYDALVRKTSLQIGDDFTGSICAHEAVGKENG</sequence>
<dbReference type="KEGG" id="spai:FPZ24_02110"/>